<protein>
    <submittedName>
        <fullName evidence="4">Ribosome hibernation promotion factor</fullName>
    </submittedName>
</protein>
<reference evidence="4" key="1">
    <citation type="submission" date="2019-08" db="EMBL/GenBank/DDBJ databases">
        <authorList>
            <person name="Kucharzyk K."/>
            <person name="Murdoch R.W."/>
            <person name="Higgins S."/>
            <person name="Loffler F."/>
        </authorList>
    </citation>
    <scope>NUCLEOTIDE SEQUENCE</scope>
</reference>
<dbReference type="Gene3D" id="3.30.505.50">
    <property type="entry name" value="Sigma 54 modulation/S30EA ribosomal protein, C-terminal domain"/>
    <property type="match status" value="1"/>
</dbReference>
<dbReference type="GO" id="GO:0045900">
    <property type="term" value="P:negative regulation of translational elongation"/>
    <property type="evidence" value="ECO:0007669"/>
    <property type="project" value="TreeGrafter"/>
</dbReference>
<comment type="caution">
    <text evidence="4">The sequence shown here is derived from an EMBL/GenBank/DDBJ whole genome shotgun (WGS) entry which is preliminary data.</text>
</comment>
<dbReference type="InterPro" id="IPR034694">
    <property type="entry name" value="HPF_long/plastid"/>
</dbReference>
<organism evidence="4">
    <name type="scientific">bioreactor metagenome</name>
    <dbReference type="NCBI Taxonomy" id="1076179"/>
    <lineage>
        <taxon>unclassified sequences</taxon>
        <taxon>metagenomes</taxon>
        <taxon>ecological metagenomes</taxon>
    </lineage>
</organism>
<dbReference type="GO" id="GO:0022627">
    <property type="term" value="C:cytosolic small ribosomal subunit"/>
    <property type="evidence" value="ECO:0007669"/>
    <property type="project" value="TreeGrafter"/>
</dbReference>
<dbReference type="NCBIfam" id="TIGR00741">
    <property type="entry name" value="yfiA"/>
    <property type="match status" value="1"/>
</dbReference>
<feature type="region of interest" description="Disordered" evidence="2">
    <location>
        <begin position="99"/>
        <end position="120"/>
    </location>
</feature>
<dbReference type="InterPro" id="IPR038416">
    <property type="entry name" value="Ribosom_S30AE_C_sf"/>
</dbReference>
<keyword evidence="1" id="KW-0810">Translation regulation</keyword>
<accession>A0A645ELD5</accession>
<dbReference type="Gene3D" id="3.30.160.100">
    <property type="entry name" value="Ribosome hibernation promotion factor-like"/>
    <property type="match status" value="1"/>
</dbReference>
<dbReference type="SUPFAM" id="SSF69754">
    <property type="entry name" value="Ribosome binding protein Y (YfiA homologue)"/>
    <property type="match status" value="1"/>
</dbReference>
<sequence>MNLQMKAKHFSPNEVHIQYAEKKLSKFDKLLNREVDIAVNCSKEQEEERVEITLQAGGFRLRAEEYAPDFYVAFDAAIDTLERQLSKYKTRWNNKRRSGESIRTANWQNPTPAVEEEDDESPQIIRVKRFAMKPTYPEDAVIEMEMLGHSFYMFLNAETEKINVVYRRNDGKYGLIEPELY</sequence>
<dbReference type="InterPro" id="IPR032528">
    <property type="entry name" value="Ribosom_S30AE_C"/>
</dbReference>
<dbReference type="Pfam" id="PF16321">
    <property type="entry name" value="Ribosom_S30AE_C"/>
    <property type="match status" value="1"/>
</dbReference>
<proteinExistence type="inferred from homology"/>
<dbReference type="PANTHER" id="PTHR33231">
    <property type="entry name" value="30S RIBOSOMAL PROTEIN"/>
    <property type="match status" value="1"/>
</dbReference>
<feature type="compositionally biased region" description="Polar residues" evidence="2">
    <location>
        <begin position="101"/>
        <end position="111"/>
    </location>
</feature>
<dbReference type="Pfam" id="PF02482">
    <property type="entry name" value="Ribosomal_S30AE"/>
    <property type="match status" value="1"/>
</dbReference>
<dbReference type="InterPro" id="IPR003489">
    <property type="entry name" value="RHF/RaiA"/>
</dbReference>
<evidence type="ECO:0000256" key="2">
    <source>
        <dbReference type="SAM" id="MobiDB-lite"/>
    </source>
</evidence>
<dbReference type="InterPro" id="IPR050574">
    <property type="entry name" value="HPF/YfiA_ribosome-assoc"/>
</dbReference>
<evidence type="ECO:0000259" key="3">
    <source>
        <dbReference type="Pfam" id="PF16321"/>
    </source>
</evidence>
<dbReference type="AlphaFoldDB" id="A0A645ELD5"/>
<dbReference type="InterPro" id="IPR036567">
    <property type="entry name" value="RHF-like"/>
</dbReference>
<dbReference type="CDD" id="cd00552">
    <property type="entry name" value="RaiA"/>
    <property type="match status" value="1"/>
</dbReference>
<name>A0A645ELD5_9ZZZZ</name>
<dbReference type="HAMAP" id="MF_00839">
    <property type="entry name" value="HPF"/>
    <property type="match status" value="1"/>
</dbReference>
<dbReference type="EMBL" id="VSSQ01048229">
    <property type="protein sequence ID" value="MPN02276.1"/>
    <property type="molecule type" value="Genomic_DNA"/>
</dbReference>
<gene>
    <name evidence="4" type="primary">yvyD_7</name>
    <name evidence="4" type="ORF">SDC9_149490</name>
</gene>
<feature type="domain" description="Sigma 54 modulation/S30EA ribosomal protein C-terminal" evidence="3">
    <location>
        <begin position="120"/>
        <end position="175"/>
    </location>
</feature>
<dbReference type="PANTHER" id="PTHR33231:SF1">
    <property type="entry name" value="30S RIBOSOMAL PROTEIN"/>
    <property type="match status" value="1"/>
</dbReference>
<evidence type="ECO:0000256" key="1">
    <source>
        <dbReference type="ARBA" id="ARBA00022845"/>
    </source>
</evidence>
<evidence type="ECO:0000313" key="4">
    <source>
        <dbReference type="EMBL" id="MPN02276.1"/>
    </source>
</evidence>
<dbReference type="GO" id="GO:0043024">
    <property type="term" value="F:ribosomal small subunit binding"/>
    <property type="evidence" value="ECO:0007669"/>
    <property type="project" value="TreeGrafter"/>
</dbReference>